<keyword evidence="1" id="KW-0472">Membrane</keyword>
<dbReference type="STRING" id="1121409.SAMN02745124_03686"/>
<evidence type="ECO:0000313" key="3">
    <source>
        <dbReference type="Proteomes" id="UP000184139"/>
    </source>
</evidence>
<dbReference type="EMBL" id="FQXS01000029">
    <property type="protein sequence ID" value="SHI07687.1"/>
    <property type="molecule type" value="Genomic_DNA"/>
</dbReference>
<protein>
    <submittedName>
        <fullName evidence="2">Uncharacterized protein</fullName>
    </submittedName>
</protein>
<evidence type="ECO:0000313" key="2">
    <source>
        <dbReference type="EMBL" id="SHI07687.1"/>
    </source>
</evidence>
<dbReference type="AlphaFoldDB" id="A0A1M5Y6K2"/>
<organism evidence="2 3">
    <name type="scientific">Desulfofustis glycolicus DSM 9705</name>
    <dbReference type="NCBI Taxonomy" id="1121409"/>
    <lineage>
        <taxon>Bacteria</taxon>
        <taxon>Pseudomonadati</taxon>
        <taxon>Thermodesulfobacteriota</taxon>
        <taxon>Desulfobulbia</taxon>
        <taxon>Desulfobulbales</taxon>
        <taxon>Desulfocapsaceae</taxon>
        <taxon>Desulfofustis</taxon>
    </lineage>
</organism>
<sequence>MGQRRSCTYLQGFLFLVVIGWCSLASTGPLRVAVLPYLSFAPLYIGFKRD</sequence>
<keyword evidence="3" id="KW-1185">Reference proteome</keyword>
<keyword evidence="1" id="KW-0812">Transmembrane</keyword>
<accession>A0A1M5Y6K2</accession>
<proteinExistence type="predicted"/>
<dbReference type="Proteomes" id="UP000184139">
    <property type="component" value="Unassembled WGS sequence"/>
</dbReference>
<name>A0A1M5Y6K2_9BACT</name>
<reference evidence="2 3" key="1">
    <citation type="submission" date="2016-11" db="EMBL/GenBank/DDBJ databases">
        <authorList>
            <person name="Jaros S."/>
            <person name="Januszkiewicz K."/>
            <person name="Wedrychowicz H."/>
        </authorList>
    </citation>
    <scope>NUCLEOTIDE SEQUENCE [LARGE SCALE GENOMIC DNA]</scope>
    <source>
        <strain evidence="2 3">DSM 9705</strain>
    </source>
</reference>
<keyword evidence="1" id="KW-1133">Transmembrane helix</keyword>
<gene>
    <name evidence="2" type="ORF">SAMN02745124_03686</name>
</gene>
<feature type="transmembrane region" description="Helical" evidence="1">
    <location>
        <begin position="7"/>
        <end position="24"/>
    </location>
</feature>
<evidence type="ECO:0000256" key="1">
    <source>
        <dbReference type="SAM" id="Phobius"/>
    </source>
</evidence>